<evidence type="ECO:0000256" key="3">
    <source>
        <dbReference type="ARBA" id="ARBA00022553"/>
    </source>
</evidence>
<dbReference type="Pfam" id="PF00486">
    <property type="entry name" value="Trans_reg_C"/>
    <property type="match status" value="1"/>
</dbReference>
<keyword evidence="15" id="KW-1185">Reference proteome</keyword>
<evidence type="ECO:0000256" key="7">
    <source>
        <dbReference type="ARBA" id="ARBA00023163"/>
    </source>
</evidence>
<dbReference type="PROSITE" id="PS50110">
    <property type="entry name" value="RESPONSE_REGULATORY"/>
    <property type="match status" value="1"/>
</dbReference>
<evidence type="ECO:0000256" key="5">
    <source>
        <dbReference type="ARBA" id="ARBA00023015"/>
    </source>
</evidence>
<dbReference type="SUPFAM" id="SSF52172">
    <property type="entry name" value="CheY-like"/>
    <property type="match status" value="1"/>
</dbReference>
<feature type="domain" description="Response regulatory" evidence="12">
    <location>
        <begin position="26"/>
        <end position="140"/>
    </location>
</feature>
<dbReference type="GO" id="GO:0032993">
    <property type="term" value="C:protein-DNA complex"/>
    <property type="evidence" value="ECO:0007669"/>
    <property type="project" value="TreeGrafter"/>
</dbReference>
<dbReference type="PANTHER" id="PTHR48111:SF4">
    <property type="entry name" value="DNA-BINDING DUAL TRANSCRIPTIONAL REGULATOR OMPR"/>
    <property type="match status" value="1"/>
</dbReference>
<dbReference type="Gene3D" id="3.40.50.2300">
    <property type="match status" value="1"/>
</dbReference>
<feature type="DNA-binding region" description="OmpR/PhoB-type" evidence="10">
    <location>
        <begin position="159"/>
        <end position="258"/>
    </location>
</feature>
<evidence type="ECO:0000313" key="15">
    <source>
        <dbReference type="Proteomes" id="UP000295023"/>
    </source>
</evidence>
<keyword evidence="6 10" id="KW-0238">DNA-binding</keyword>
<feature type="region of interest" description="Disordered" evidence="11">
    <location>
        <begin position="1"/>
        <end position="20"/>
    </location>
</feature>
<dbReference type="InterPro" id="IPR036388">
    <property type="entry name" value="WH-like_DNA-bd_sf"/>
</dbReference>
<dbReference type="FunFam" id="1.10.10.10:FF:000099">
    <property type="entry name" value="Two-component system response regulator TorR"/>
    <property type="match status" value="1"/>
</dbReference>
<proteinExistence type="predicted"/>
<evidence type="ECO:0000259" key="13">
    <source>
        <dbReference type="PROSITE" id="PS51755"/>
    </source>
</evidence>
<evidence type="ECO:0000256" key="1">
    <source>
        <dbReference type="ARBA" id="ARBA00004496"/>
    </source>
</evidence>
<evidence type="ECO:0000256" key="2">
    <source>
        <dbReference type="ARBA" id="ARBA00022490"/>
    </source>
</evidence>
<evidence type="ECO:0000256" key="9">
    <source>
        <dbReference type="PROSITE-ProRule" id="PRU00169"/>
    </source>
</evidence>
<dbReference type="RefSeq" id="WP_132294215.1">
    <property type="nucleotide sequence ID" value="NZ_SKBM01000025.1"/>
</dbReference>
<evidence type="ECO:0000256" key="4">
    <source>
        <dbReference type="ARBA" id="ARBA00023012"/>
    </source>
</evidence>
<evidence type="ECO:0000259" key="12">
    <source>
        <dbReference type="PROSITE" id="PS50110"/>
    </source>
</evidence>
<dbReference type="GO" id="GO:0000156">
    <property type="term" value="F:phosphorelay response regulator activity"/>
    <property type="evidence" value="ECO:0007669"/>
    <property type="project" value="TreeGrafter"/>
</dbReference>
<dbReference type="InterPro" id="IPR039420">
    <property type="entry name" value="WalR-like"/>
</dbReference>
<protein>
    <recommendedName>
        <fullName evidence="8">Regulatory protein VirG</fullName>
    </recommendedName>
</protein>
<dbReference type="GO" id="GO:0006355">
    <property type="term" value="P:regulation of DNA-templated transcription"/>
    <property type="evidence" value="ECO:0007669"/>
    <property type="project" value="InterPro"/>
</dbReference>
<dbReference type="GO" id="GO:0000976">
    <property type="term" value="F:transcription cis-regulatory region binding"/>
    <property type="evidence" value="ECO:0007669"/>
    <property type="project" value="TreeGrafter"/>
</dbReference>
<comment type="caution">
    <text evidence="14">The sequence shown here is derived from an EMBL/GenBank/DDBJ whole genome shotgun (WGS) entry which is preliminary data.</text>
</comment>
<dbReference type="InterPro" id="IPR016032">
    <property type="entry name" value="Sig_transdc_resp-reg_C-effctor"/>
</dbReference>
<evidence type="ECO:0000256" key="11">
    <source>
        <dbReference type="SAM" id="MobiDB-lite"/>
    </source>
</evidence>
<accession>A0A4R4D626</accession>
<organism evidence="14 15">
    <name type="scientific">Roseicella aquatilis</name>
    <dbReference type="NCBI Taxonomy" id="2527868"/>
    <lineage>
        <taxon>Bacteria</taxon>
        <taxon>Pseudomonadati</taxon>
        <taxon>Pseudomonadota</taxon>
        <taxon>Alphaproteobacteria</taxon>
        <taxon>Acetobacterales</taxon>
        <taxon>Roseomonadaceae</taxon>
        <taxon>Roseicella</taxon>
    </lineage>
</organism>
<evidence type="ECO:0000256" key="6">
    <source>
        <dbReference type="ARBA" id="ARBA00023125"/>
    </source>
</evidence>
<keyword evidence="4" id="KW-0902">Two-component regulatory system</keyword>
<keyword evidence="3 9" id="KW-0597">Phosphoprotein</keyword>
<dbReference type="GO" id="GO:0005829">
    <property type="term" value="C:cytosol"/>
    <property type="evidence" value="ECO:0007669"/>
    <property type="project" value="TreeGrafter"/>
</dbReference>
<evidence type="ECO:0000256" key="8">
    <source>
        <dbReference type="ARBA" id="ARBA00067337"/>
    </source>
</evidence>
<keyword evidence="5" id="KW-0805">Transcription regulation</keyword>
<gene>
    <name evidence="14" type="ORF">EXY23_20990</name>
</gene>
<dbReference type="EMBL" id="SKBM01000025">
    <property type="protein sequence ID" value="TCZ55805.1"/>
    <property type="molecule type" value="Genomic_DNA"/>
</dbReference>
<dbReference type="Gene3D" id="6.10.250.690">
    <property type="match status" value="1"/>
</dbReference>
<feature type="modified residue" description="4-aspartylphosphate" evidence="9">
    <location>
        <position position="75"/>
    </location>
</feature>
<keyword evidence="7" id="KW-0804">Transcription</keyword>
<dbReference type="AlphaFoldDB" id="A0A4R4D626"/>
<dbReference type="SUPFAM" id="SSF46894">
    <property type="entry name" value="C-terminal effector domain of the bipartite response regulators"/>
    <property type="match status" value="1"/>
</dbReference>
<dbReference type="InterPro" id="IPR011006">
    <property type="entry name" value="CheY-like_superfamily"/>
</dbReference>
<sequence length="264" mass="28882">MNTPRDPKGGSGPELPARRSLEPEAHILVVEDDGPVRHLITRLLRENGFRATGVRDGQEMWETLGHAEVDLVLLDIMLPGQSGLELLRALRVRPGSPPVVMVTAKGEEADRVLGLDLGADDYLPKPFGRPELLARIRAVLRRARAPASSSAELVTGATARQLRFAGWTLDMARRELISPSAAVVDLSGAEYDLLLAFLEHPHRVLARDQISELARGRLADPFDRSVDVLVSRLRRKIEGEGGTVMIKTVRGSGYIFLAAVERTA</sequence>
<name>A0A4R4D626_9PROT</name>
<dbReference type="InterPro" id="IPR001867">
    <property type="entry name" value="OmpR/PhoB-type_DNA-bd"/>
</dbReference>
<feature type="domain" description="OmpR/PhoB-type" evidence="13">
    <location>
        <begin position="159"/>
        <end position="258"/>
    </location>
</feature>
<dbReference type="CDD" id="cd00383">
    <property type="entry name" value="trans_reg_C"/>
    <property type="match status" value="1"/>
</dbReference>
<dbReference type="Proteomes" id="UP000295023">
    <property type="component" value="Unassembled WGS sequence"/>
</dbReference>
<dbReference type="PROSITE" id="PS51755">
    <property type="entry name" value="OMPR_PHOB"/>
    <property type="match status" value="1"/>
</dbReference>
<reference evidence="14 15" key="1">
    <citation type="submission" date="2019-03" db="EMBL/GenBank/DDBJ databases">
        <title>Paracraurococcus aquatilis NE82 genome sequence.</title>
        <authorList>
            <person name="Zhao Y."/>
            <person name="Du Z."/>
        </authorList>
    </citation>
    <scope>NUCLEOTIDE SEQUENCE [LARGE SCALE GENOMIC DNA]</scope>
    <source>
        <strain evidence="14 15">NE82</strain>
    </source>
</reference>
<comment type="subcellular location">
    <subcellularLocation>
        <location evidence="1">Cytoplasm</location>
    </subcellularLocation>
</comment>
<dbReference type="SMART" id="SM00862">
    <property type="entry name" value="Trans_reg_C"/>
    <property type="match status" value="1"/>
</dbReference>
<evidence type="ECO:0000313" key="14">
    <source>
        <dbReference type="EMBL" id="TCZ55805.1"/>
    </source>
</evidence>
<dbReference type="OrthoDB" id="9784252at2"/>
<evidence type="ECO:0000256" key="10">
    <source>
        <dbReference type="PROSITE-ProRule" id="PRU01091"/>
    </source>
</evidence>
<dbReference type="InterPro" id="IPR001789">
    <property type="entry name" value="Sig_transdc_resp-reg_receiver"/>
</dbReference>
<keyword evidence="2" id="KW-0963">Cytoplasm</keyword>
<dbReference type="Gene3D" id="1.10.10.10">
    <property type="entry name" value="Winged helix-like DNA-binding domain superfamily/Winged helix DNA-binding domain"/>
    <property type="match status" value="1"/>
</dbReference>
<dbReference type="PANTHER" id="PTHR48111">
    <property type="entry name" value="REGULATOR OF RPOS"/>
    <property type="match status" value="1"/>
</dbReference>
<dbReference type="Pfam" id="PF00072">
    <property type="entry name" value="Response_reg"/>
    <property type="match status" value="1"/>
</dbReference>
<dbReference type="SMART" id="SM00448">
    <property type="entry name" value="REC"/>
    <property type="match status" value="1"/>
</dbReference>